<protein>
    <recommendedName>
        <fullName evidence="4">Transmembrane protein</fullName>
    </recommendedName>
</protein>
<keyword evidence="3" id="KW-1185">Reference proteome</keyword>
<accession>A0A9N8HA01</accession>
<comment type="caution">
    <text evidence="2">The sequence shown here is derived from an EMBL/GenBank/DDBJ whole genome shotgun (WGS) entry which is preliminary data.</text>
</comment>
<dbReference type="OrthoDB" id="427333at2759"/>
<dbReference type="AlphaFoldDB" id="A0A9N8HA01"/>
<keyword evidence="1" id="KW-0812">Transmembrane</keyword>
<evidence type="ECO:0000313" key="2">
    <source>
        <dbReference type="EMBL" id="CAB9502273.1"/>
    </source>
</evidence>
<feature type="transmembrane region" description="Helical" evidence="1">
    <location>
        <begin position="217"/>
        <end position="236"/>
    </location>
</feature>
<evidence type="ECO:0008006" key="4">
    <source>
        <dbReference type="Google" id="ProtNLM"/>
    </source>
</evidence>
<keyword evidence="1" id="KW-0472">Membrane</keyword>
<dbReference type="EMBL" id="CAICTM010000131">
    <property type="protein sequence ID" value="CAB9502273.1"/>
    <property type="molecule type" value="Genomic_DNA"/>
</dbReference>
<reference evidence="2" key="1">
    <citation type="submission" date="2020-06" db="EMBL/GenBank/DDBJ databases">
        <authorList>
            <consortium name="Plant Systems Biology data submission"/>
        </authorList>
    </citation>
    <scope>NUCLEOTIDE SEQUENCE</scope>
    <source>
        <strain evidence="2">D6</strain>
    </source>
</reference>
<gene>
    <name evidence="2" type="ORF">SEMRO_132_G062580.1</name>
</gene>
<evidence type="ECO:0000256" key="1">
    <source>
        <dbReference type="SAM" id="Phobius"/>
    </source>
</evidence>
<feature type="transmembrane region" description="Helical" evidence="1">
    <location>
        <begin position="57"/>
        <end position="77"/>
    </location>
</feature>
<keyword evidence="1" id="KW-1133">Transmembrane helix</keyword>
<name>A0A9N8HA01_9STRA</name>
<feature type="transmembrane region" description="Helical" evidence="1">
    <location>
        <begin position="188"/>
        <end position="205"/>
    </location>
</feature>
<feature type="transmembrane region" description="Helical" evidence="1">
    <location>
        <begin position="268"/>
        <end position="286"/>
    </location>
</feature>
<feature type="transmembrane region" description="Helical" evidence="1">
    <location>
        <begin position="18"/>
        <end position="37"/>
    </location>
</feature>
<feature type="transmembrane region" description="Helical" evidence="1">
    <location>
        <begin position="306"/>
        <end position="328"/>
    </location>
</feature>
<evidence type="ECO:0000313" key="3">
    <source>
        <dbReference type="Proteomes" id="UP001153069"/>
    </source>
</evidence>
<feature type="transmembrane region" description="Helical" evidence="1">
    <location>
        <begin position="122"/>
        <end position="140"/>
    </location>
</feature>
<feature type="transmembrane region" description="Helical" evidence="1">
    <location>
        <begin position="161"/>
        <end position="182"/>
    </location>
</feature>
<dbReference type="Proteomes" id="UP001153069">
    <property type="component" value="Unassembled WGS sequence"/>
</dbReference>
<organism evidence="2 3">
    <name type="scientific">Seminavis robusta</name>
    <dbReference type="NCBI Taxonomy" id="568900"/>
    <lineage>
        <taxon>Eukaryota</taxon>
        <taxon>Sar</taxon>
        <taxon>Stramenopiles</taxon>
        <taxon>Ochrophyta</taxon>
        <taxon>Bacillariophyta</taxon>
        <taxon>Bacillariophyceae</taxon>
        <taxon>Bacillariophycidae</taxon>
        <taxon>Naviculales</taxon>
        <taxon>Naviculaceae</taxon>
        <taxon>Seminavis</taxon>
    </lineage>
</organism>
<sequence>MTGVSGWKKQLFTKEDSIYLHKTLGMLCLVSFVWRIVQVDGITMKHSDMGFVSHPKLTVPTILLHLFLSTSSFIFRIPERRIKTGYRIWPEYRLHSLVFLCRSLAFPLLQYYENLNGLPPNYLWNVAIVLSSVMVADIASASMKYPSGTIRGFQTNKLLKFFFSAVQFHATAACLYGGTSAVTRRSGVLWIHTFVIQMNAFLMTLRRKNLLSHEAGIAAYAWMLGAGFLIVVWLHVMEASKGMQTIHAITLTANVAAMLRLGLGMNKYVMWTMMGIVVNLVIRPIMQGQSNGVVSKEMLNMADPISTAALLFLGFYKAGMLPQLSMVFQRISSKKEA</sequence>
<proteinExistence type="predicted"/>